<evidence type="ECO:0000256" key="6">
    <source>
        <dbReference type="PROSITE-ProRule" id="PRU00552"/>
    </source>
</evidence>
<feature type="domain" description="Helicase ATP-binding" evidence="8">
    <location>
        <begin position="35"/>
        <end position="205"/>
    </location>
</feature>
<dbReference type="SUPFAM" id="SSF52540">
    <property type="entry name" value="P-loop containing nucleoside triphosphate hydrolases"/>
    <property type="match status" value="1"/>
</dbReference>
<feature type="compositionally biased region" description="Basic and acidic residues" evidence="7">
    <location>
        <begin position="538"/>
        <end position="547"/>
    </location>
</feature>
<reference evidence="11 12" key="1">
    <citation type="submission" date="2022-09" db="EMBL/GenBank/DDBJ databases">
        <authorList>
            <person name="Han X.L."/>
            <person name="Wang Q."/>
            <person name="Lu T."/>
        </authorList>
    </citation>
    <scope>NUCLEOTIDE SEQUENCE [LARGE SCALE GENOMIC DNA]</scope>
    <source>
        <strain evidence="11 12">WQ 127069</strain>
    </source>
</reference>
<feature type="domain" description="Helicase C-terminal" evidence="9">
    <location>
        <begin position="232"/>
        <end position="377"/>
    </location>
</feature>
<dbReference type="InterPro" id="IPR050079">
    <property type="entry name" value="DEAD_box_RNA_helicase"/>
</dbReference>
<dbReference type="PROSITE" id="PS51195">
    <property type="entry name" value="Q_MOTIF"/>
    <property type="match status" value="1"/>
</dbReference>
<feature type="short sequence motif" description="Q motif" evidence="6">
    <location>
        <begin position="4"/>
        <end position="32"/>
    </location>
</feature>
<evidence type="ECO:0000313" key="11">
    <source>
        <dbReference type="EMBL" id="MCU6796114.1"/>
    </source>
</evidence>
<dbReference type="PANTHER" id="PTHR47959:SF1">
    <property type="entry name" value="ATP-DEPENDENT RNA HELICASE DBPA"/>
    <property type="match status" value="1"/>
</dbReference>
<gene>
    <name evidence="11" type="ORF">OB236_28735</name>
</gene>
<dbReference type="GO" id="GO:0004386">
    <property type="term" value="F:helicase activity"/>
    <property type="evidence" value="ECO:0007669"/>
    <property type="project" value="UniProtKB-KW"/>
</dbReference>
<dbReference type="SMART" id="SM00490">
    <property type="entry name" value="HELICc"/>
    <property type="match status" value="1"/>
</dbReference>
<feature type="region of interest" description="Disordered" evidence="7">
    <location>
        <begin position="374"/>
        <end position="655"/>
    </location>
</feature>
<dbReference type="SMART" id="SM00487">
    <property type="entry name" value="DEXDc"/>
    <property type="match status" value="1"/>
</dbReference>
<dbReference type="CDD" id="cd00268">
    <property type="entry name" value="DEADc"/>
    <property type="match status" value="1"/>
</dbReference>
<feature type="compositionally biased region" description="Low complexity" evidence="7">
    <location>
        <begin position="594"/>
        <end position="607"/>
    </location>
</feature>
<feature type="compositionally biased region" description="Gly residues" evidence="7">
    <location>
        <begin position="645"/>
        <end position="655"/>
    </location>
</feature>
<dbReference type="InterPro" id="IPR044742">
    <property type="entry name" value="DEAD/DEAH_RhlB"/>
</dbReference>
<comment type="caution">
    <text evidence="11">The sequence shown here is derived from an EMBL/GenBank/DDBJ whole genome shotgun (WGS) entry which is preliminary data.</text>
</comment>
<evidence type="ECO:0000256" key="5">
    <source>
        <dbReference type="ARBA" id="ARBA00038437"/>
    </source>
</evidence>
<dbReference type="PANTHER" id="PTHR47959">
    <property type="entry name" value="ATP-DEPENDENT RNA HELICASE RHLE-RELATED"/>
    <property type="match status" value="1"/>
</dbReference>
<keyword evidence="12" id="KW-1185">Reference proteome</keyword>
<name>A0ABT2UN86_9BACL</name>
<keyword evidence="4" id="KW-0067">ATP-binding</keyword>
<evidence type="ECO:0000256" key="1">
    <source>
        <dbReference type="ARBA" id="ARBA00022741"/>
    </source>
</evidence>
<evidence type="ECO:0000259" key="9">
    <source>
        <dbReference type="PROSITE" id="PS51194"/>
    </source>
</evidence>
<feature type="domain" description="DEAD-box RNA helicase Q" evidence="10">
    <location>
        <begin position="4"/>
        <end position="32"/>
    </location>
</feature>
<dbReference type="Pfam" id="PF00271">
    <property type="entry name" value="Helicase_C"/>
    <property type="match status" value="1"/>
</dbReference>
<evidence type="ECO:0000256" key="2">
    <source>
        <dbReference type="ARBA" id="ARBA00022801"/>
    </source>
</evidence>
<dbReference type="Proteomes" id="UP001652445">
    <property type="component" value="Unassembled WGS sequence"/>
</dbReference>
<dbReference type="Pfam" id="PF00270">
    <property type="entry name" value="DEAD"/>
    <property type="match status" value="1"/>
</dbReference>
<dbReference type="PROSITE" id="PS51194">
    <property type="entry name" value="HELICASE_CTER"/>
    <property type="match status" value="1"/>
</dbReference>
<sequence length="655" mass="70207">MKSNMFTALGISEEVAEALAQQGYTEPTPIQKEAIPIVLTGKDIIAQAQTGTGKTLAFVLPILENFDPVKNYTQAMILTPTRELAIQITAEVQKWAPLKGMNVLAAYGGQDVERQLKKLAGTIHLIIATPGRLLDHIRRETVQLNKLSTLVLDEADQMLHMGFLKDVEEIIMQTPVKRQTLLFSATMPTPIRNLAKGYMRSPQEVKVKSRQITLTEIEQIAIKTTDRGKQDALVHLMEEMRPYLAMIFCRTKLRAAELNQALQEMGYVSDELHGDLTQGKREQVMKRFRDAKIQFLVVTDIASRGLDVEGITHVFNYDMPHDTEAYIHRIGRTGRAGQRGMAVTLLTQRDMKALIEIEQGINAQLPIRTMHADGELSAEQTSGRTRAVRSGDKDRVSMSTERAERDGARGRGERGGARRGAAGASDGPRRSRSGFGGNAPSGRGRAGAAGGQRGADAGGWRDRSGAAPAARGDERANAGSTRTVRGDARRGEASGDTERVRGGGEERGLSGIFGKPGAPNRNRDREYGTHNRSGGSSRSERPSRENGESTNSRAGASASRYGTGTGAGRASSGGAAGSARDGGEWTSKRDAQQRAKASTGRGASAARGGDRTGAVGSGRQDRNPQSAPTPRGSAPASRGARPGSKGSGPRGRSGR</sequence>
<dbReference type="CDD" id="cd18787">
    <property type="entry name" value="SF2_C_DEAD"/>
    <property type="match status" value="1"/>
</dbReference>
<evidence type="ECO:0000256" key="7">
    <source>
        <dbReference type="SAM" id="MobiDB-lite"/>
    </source>
</evidence>
<proteinExistence type="inferred from homology"/>
<feature type="compositionally biased region" description="Basic and acidic residues" evidence="7">
    <location>
        <begin position="484"/>
        <end position="508"/>
    </location>
</feature>
<dbReference type="InterPro" id="IPR014014">
    <property type="entry name" value="RNA_helicase_DEAD_Q_motif"/>
</dbReference>
<dbReference type="EMBL" id="JAOQIO010000098">
    <property type="protein sequence ID" value="MCU6796114.1"/>
    <property type="molecule type" value="Genomic_DNA"/>
</dbReference>
<evidence type="ECO:0000313" key="12">
    <source>
        <dbReference type="Proteomes" id="UP001652445"/>
    </source>
</evidence>
<dbReference type="InterPro" id="IPR027417">
    <property type="entry name" value="P-loop_NTPase"/>
</dbReference>
<dbReference type="InterPro" id="IPR014001">
    <property type="entry name" value="Helicase_ATP-bd"/>
</dbReference>
<evidence type="ECO:0000259" key="10">
    <source>
        <dbReference type="PROSITE" id="PS51195"/>
    </source>
</evidence>
<comment type="similarity">
    <text evidence="5">Belongs to the DEAD box helicase family.</text>
</comment>
<feature type="compositionally biased region" description="Basic and acidic residues" evidence="7">
    <location>
        <begin position="389"/>
        <end position="416"/>
    </location>
</feature>
<dbReference type="Gene3D" id="3.40.50.300">
    <property type="entry name" value="P-loop containing nucleotide triphosphate hydrolases"/>
    <property type="match status" value="2"/>
</dbReference>
<evidence type="ECO:0000259" key="8">
    <source>
        <dbReference type="PROSITE" id="PS51192"/>
    </source>
</evidence>
<accession>A0ABT2UN86</accession>
<evidence type="ECO:0000256" key="3">
    <source>
        <dbReference type="ARBA" id="ARBA00022806"/>
    </source>
</evidence>
<dbReference type="InterPro" id="IPR001650">
    <property type="entry name" value="Helicase_C-like"/>
</dbReference>
<keyword evidence="2" id="KW-0378">Hydrolase</keyword>
<dbReference type="PROSITE" id="PS51192">
    <property type="entry name" value="HELICASE_ATP_BIND_1"/>
    <property type="match status" value="1"/>
</dbReference>
<keyword evidence="3 11" id="KW-0347">Helicase</keyword>
<feature type="compositionally biased region" description="Basic and acidic residues" evidence="7">
    <location>
        <begin position="581"/>
        <end position="593"/>
    </location>
</feature>
<keyword evidence="1" id="KW-0547">Nucleotide-binding</keyword>
<dbReference type="InterPro" id="IPR011545">
    <property type="entry name" value="DEAD/DEAH_box_helicase_dom"/>
</dbReference>
<protein>
    <submittedName>
        <fullName evidence="11">DEAD/DEAH box helicase</fullName>
    </submittedName>
</protein>
<organism evidence="11 12">
    <name type="scientific">Paenibacillus baimaensis</name>
    <dbReference type="NCBI Taxonomy" id="2982185"/>
    <lineage>
        <taxon>Bacteria</taxon>
        <taxon>Bacillati</taxon>
        <taxon>Bacillota</taxon>
        <taxon>Bacilli</taxon>
        <taxon>Bacillales</taxon>
        <taxon>Paenibacillaceae</taxon>
        <taxon>Paenibacillus</taxon>
    </lineage>
</organism>
<evidence type="ECO:0000256" key="4">
    <source>
        <dbReference type="ARBA" id="ARBA00022840"/>
    </source>
</evidence>
<feature type="compositionally biased region" description="Low complexity" evidence="7">
    <location>
        <begin position="548"/>
        <end position="579"/>
    </location>
</feature>
<feature type="compositionally biased region" description="Gly residues" evidence="7">
    <location>
        <begin position="434"/>
        <end position="457"/>
    </location>
</feature>
<dbReference type="RefSeq" id="WP_262686957.1">
    <property type="nucleotide sequence ID" value="NZ_JAOQIO010000098.1"/>
</dbReference>